<comment type="caution">
    <text evidence="1">The sequence shown here is derived from an EMBL/GenBank/DDBJ whole genome shotgun (WGS) entry which is preliminary data.</text>
</comment>
<reference evidence="1 2" key="1">
    <citation type="journal article" date="2012" name="J. Bacteriol.">
        <title>Draft Genome Sequence of the Purple Photosynthetic Bacterium Phaeospirillum molischianum DSM120, a Particularly Versatile Bacterium.</title>
        <authorList>
            <person name="Duquesne K."/>
            <person name="Prima V."/>
            <person name="Ji B."/>
            <person name="Rouy Z."/>
            <person name="Medigue C."/>
            <person name="Talla E."/>
            <person name="Sturgis J.N."/>
        </authorList>
    </citation>
    <scope>NUCLEOTIDE SEQUENCE [LARGE SCALE GENOMIC DNA]</scope>
    <source>
        <strain evidence="2">DSM120</strain>
    </source>
</reference>
<dbReference type="AlphaFoldDB" id="H8FS20"/>
<name>H8FS20_MAGML</name>
<dbReference type="SUPFAM" id="SSF53335">
    <property type="entry name" value="S-adenosyl-L-methionine-dependent methyltransferases"/>
    <property type="match status" value="1"/>
</dbReference>
<proteinExistence type="predicted"/>
<keyword evidence="2" id="KW-1185">Reference proteome</keyword>
<evidence type="ECO:0000313" key="2">
    <source>
        <dbReference type="Proteomes" id="UP000004169"/>
    </source>
</evidence>
<dbReference type="InterPro" id="IPR029063">
    <property type="entry name" value="SAM-dependent_MTases_sf"/>
</dbReference>
<evidence type="ECO:0000313" key="1">
    <source>
        <dbReference type="EMBL" id="CCG41158.1"/>
    </source>
</evidence>
<dbReference type="Proteomes" id="UP000004169">
    <property type="component" value="Unassembled WGS sequence"/>
</dbReference>
<dbReference type="EMBL" id="CAHP01000019">
    <property type="protein sequence ID" value="CCG41158.1"/>
    <property type="molecule type" value="Genomic_DNA"/>
</dbReference>
<gene>
    <name evidence="1" type="ORF">PHAMO_260025</name>
</gene>
<protein>
    <recommendedName>
        <fullName evidence="3">Class I SAM-dependent methyltransferase</fullName>
    </recommendedName>
</protein>
<dbReference type="OrthoDB" id="799111at2"/>
<accession>H8FS20</accession>
<dbReference type="eggNOG" id="COG0457">
    <property type="taxonomic scope" value="Bacteria"/>
</dbReference>
<dbReference type="RefSeq" id="WP_002728011.1">
    <property type="nucleotide sequence ID" value="NZ_CAHP01000019.1"/>
</dbReference>
<dbReference type="Gene3D" id="3.40.50.150">
    <property type="entry name" value="Vaccinia Virus protein VP39"/>
    <property type="match status" value="1"/>
</dbReference>
<organism evidence="1 2">
    <name type="scientific">Magnetospirillum molischianum DSM 120</name>
    <dbReference type="NCBI Taxonomy" id="1150626"/>
    <lineage>
        <taxon>Bacteria</taxon>
        <taxon>Pseudomonadati</taxon>
        <taxon>Pseudomonadota</taxon>
        <taxon>Alphaproteobacteria</taxon>
        <taxon>Rhodospirillales</taxon>
        <taxon>Rhodospirillaceae</taxon>
        <taxon>Magnetospirillum</taxon>
    </lineage>
</organism>
<dbReference type="Pfam" id="PF13578">
    <property type="entry name" value="Methyltransf_24"/>
    <property type="match status" value="1"/>
</dbReference>
<dbReference type="STRING" id="1150626.PHAMO_260025"/>
<evidence type="ECO:0008006" key="3">
    <source>
        <dbReference type="Google" id="ProtNLM"/>
    </source>
</evidence>
<sequence>MIEPPTTTHPWPLPLRRLLVEGRQALRRGDRRRAADCFTEALRREANLPEAHLGLALAQRPGPDYLDWLRRLHQTLRPRLYLEIGVETGRSLRLASAAAHAVGIDPAAHPPPELPLPSTTRLIARTSADFFNDPDAVTELPGPVDFAFIDGDHRFASVLHDFIALEAHAAPGAVIALHDTWPLDPLTATQARRTGFYTGDAWKVVPCLRAIRPDLRLLTLPTAPTGLTLITALCPDSIVLRDRFEVILAAYAALPYGPIIANHLALARNDWSALDQLMGWRATATAK</sequence>